<feature type="compositionally biased region" description="Polar residues" evidence="1">
    <location>
        <begin position="452"/>
        <end position="463"/>
    </location>
</feature>
<feature type="region of interest" description="Disordered" evidence="1">
    <location>
        <begin position="195"/>
        <end position="323"/>
    </location>
</feature>
<dbReference type="InterPro" id="IPR001849">
    <property type="entry name" value="PH_domain"/>
</dbReference>
<feature type="compositionally biased region" description="Low complexity" evidence="1">
    <location>
        <begin position="282"/>
        <end position="293"/>
    </location>
</feature>
<accession>H8ZBN9</accession>
<feature type="region of interest" description="Disordered" evidence="1">
    <location>
        <begin position="21"/>
        <end position="174"/>
    </location>
</feature>
<evidence type="ECO:0000256" key="1">
    <source>
        <dbReference type="SAM" id="MobiDB-lite"/>
    </source>
</evidence>
<feature type="compositionally biased region" description="Polar residues" evidence="1">
    <location>
        <begin position="341"/>
        <end position="379"/>
    </location>
</feature>
<feature type="compositionally biased region" description="Basic and acidic residues" evidence="1">
    <location>
        <begin position="21"/>
        <end position="40"/>
    </location>
</feature>
<feature type="compositionally biased region" description="Basic and acidic residues" evidence="1">
    <location>
        <begin position="464"/>
        <end position="474"/>
    </location>
</feature>
<evidence type="ECO:0000259" key="2">
    <source>
        <dbReference type="PROSITE" id="PS50003"/>
    </source>
</evidence>
<feature type="region of interest" description="Disordered" evidence="1">
    <location>
        <begin position="420"/>
        <end position="480"/>
    </location>
</feature>
<dbReference type="STRING" id="944018.H8ZBN9"/>
<feature type="compositionally biased region" description="Polar residues" evidence="1">
    <location>
        <begin position="202"/>
        <end position="219"/>
    </location>
</feature>
<feature type="domain" description="PH" evidence="2">
    <location>
        <begin position="488"/>
        <end position="586"/>
    </location>
</feature>
<protein>
    <recommendedName>
        <fullName evidence="2">PH domain-containing protein</fullName>
    </recommendedName>
</protein>
<gene>
    <name evidence="3" type="ORF">NERG_00988</name>
</gene>
<dbReference type="AlphaFoldDB" id="H8ZBN9"/>
<dbReference type="CDD" id="cd00821">
    <property type="entry name" value="PH"/>
    <property type="match status" value="1"/>
</dbReference>
<dbReference type="PROSITE" id="PS50003">
    <property type="entry name" value="PH_DOMAIN"/>
    <property type="match status" value="1"/>
</dbReference>
<dbReference type="EMBL" id="JH604634">
    <property type="protein sequence ID" value="EHY66292.1"/>
    <property type="molecule type" value="Genomic_DNA"/>
</dbReference>
<dbReference type="SUPFAM" id="SSF50729">
    <property type="entry name" value="PH domain-like"/>
    <property type="match status" value="1"/>
</dbReference>
<sequence length="586" mass="62376">MAINNIRHIYGEMGLMDKITEVAKNSEKNNKNTEEKEKQTADSAPDAQKSQPQKLNEAAGNCTATNKPSEMDVINSISEKPAPSKSLKEKLKASESGVEVHSAGTGMEGGLSISEKRHDIVKPSVSSSSSKDAHDPMSLVNKGTEEINPSHETSLKGGFENKTSSSDVNSGKIHAPIDSFTVSGGLGSGIAENIKKKKHGNVESTQSKPIVVDTNSGYTEKTHKSKDDFDTSFVEHSHKNKHSTDETKDKAEPAASSQPLNPLEKSTEVTGAQPGRVAGLVSLNNANSATSANVPPTPRNKPTDPVLNKGPSTSSQIPESKECAAPLAASGAVLGAGAATNQTASAVSGPSNQASVAGSTVNKEVTTRNEISNTENGRVTTREIEEKTTTEKAVPISKTEAAALGIVGASAIGASAVGASTNGTSTAGTSAVGTSTNGTSTVGTSAVGTGNPASQQPSAQTSDQNRRHESKPEAASDSSLTLDRNNGKILYEADIYKKRYFLQFLWTKRHFTLSKDGIMKYYRNINGRRRGEFDIDEYFMSFKPTEVKRGKYPYRITLVSDKCDDLGFETKEQRDEFLFWLKKAAE</sequence>
<dbReference type="Proteomes" id="UP000005622">
    <property type="component" value="Unassembled WGS sequence"/>
</dbReference>
<proteinExistence type="predicted"/>
<feature type="compositionally biased region" description="Basic and acidic residues" evidence="1">
    <location>
        <begin position="380"/>
        <end position="390"/>
    </location>
</feature>
<feature type="compositionally biased region" description="Low complexity" evidence="1">
    <location>
        <begin position="420"/>
        <end position="451"/>
    </location>
</feature>
<feature type="compositionally biased region" description="Basic and acidic residues" evidence="1">
    <location>
        <begin position="220"/>
        <end position="252"/>
    </location>
</feature>
<dbReference type="HOGENOM" id="CLU_469358_0_0_1"/>
<name>H8ZBN9_NEMA1</name>
<organism evidence="3">
    <name type="scientific">Nematocida ausubeli (strain ATCC PRA-371 / ERTm2)</name>
    <name type="common">Nematode killer fungus</name>
    <dbReference type="NCBI Taxonomy" id="1913371"/>
    <lineage>
        <taxon>Eukaryota</taxon>
        <taxon>Fungi</taxon>
        <taxon>Fungi incertae sedis</taxon>
        <taxon>Microsporidia</taxon>
        <taxon>Nematocida</taxon>
    </lineage>
</organism>
<feature type="region of interest" description="Disordered" evidence="1">
    <location>
        <begin position="341"/>
        <end position="392"/>
    </location>
</feature>
<reference evidence="3" key="1">
    <citation type="submission" date="2011-03" db="EMBL/GenBank/DDBJ databases">
        <title>The Genome Sequence of Nematocida sp1 strain ERTm2.</title>
        <authorList>
            <consortium name="The Broad Institute Genome Sequencing Platform"/>
            <consortium name="The Broad Institute Genome Sequencing Center for Infectious Disease"/>
            <person name="Cuomo C."/>
            <person name="Troemel E."/>
            <person name="Young S.K."/>
            <person name="Zeng Q."/>
            <person name="Gargeya S."/>
            <person name="Fitzgerald M."/>
            <person name="Haas B."/>
            <person name="Abouelleil A."/>
            <person name="Alvarado L."/>
            <person name="Arachchi H.M."/>
            <person name="Berlin A."/>
            <person name="Brown A."/>
            <person name="Chapman S.B."/>
            <person name="Chen Z."/>
            <person name="Dunbar C."/>
            <person name="Freedman E."/>
            <person name="Gearin G."/>
            <person name="Gellesch M."/>
            <person name="Goldberg J."/>
            <person name="Griggs A."/>
            <person name="Gujja S."/>
            <person name="Heilman E.R."/>
            <person name="Heiman D."/>
            <person name="Howarth C."/>
            <person name="Larson L."/>
            <person name="Lui A."/>
            <person name="MacDonald P.J.P."/>
            <person name="Mehta T."/>
            <person name="Montmayeur A."/>
            <person name="Murphy C."/>
            <person name="Neiman D."/>
            <person name="Pearson M."/>
            <person name="Priest M."/>
            <person name="Roberts A."/>
            <person name="Saif S."/>
            <person name="Shea T."/>
            <person name="Shenoy N."/>
            <person name="Sisk P."/>
            <person name="Stolte C."/>
            <person name="Sykes S."/>
            <person name="White J."/>
            <person name="Yandava C."/>
            <person name="Wortman J."/>
            <person name="Nusbaum C."/>
            <person name="Birren B."/>
        </authorList>
    </citation>
    <scope>NUCLEOTIDE SEQUENCE</scope>
    <source>
        <strain evidence="3">ERTm2</strain>
    </source>
</reference>
<evidence type="ECO:0000313" key="3">
    <source>
        <dbReference type="EMBL" id="EHY66292.1"/>
    </source>
</evidence>